<evidence type="ECO:0000256" key="2">
    <source>
        <dbReference type="ARBA" id="ARBA00008034"/>
    </source>
</evidence>
<keyword evidence="4 7" id="KW-1133">Transmembrane helix</keyword>
<dbReference type="GO" id="GO:0010043">
    <property type="term" value="P:response to zinc ion"/>
    <property type="evidence" value="ECO:0007669"/>
    <property type="project" value="TreeGrafter"/>
</dbReference>
<dbReference type="EMBL" id="KC811120">
    <property type="protein sequence ID" value="AGQ19030.1"/>
    <property type="molecule type" value="Genomic_DNA"/>
</dbReference>
<keyword evidence="3 6" id="KW-0812">Transmembrane</keyword>
<dbReference type="InterPro" id="IPR001626">
    <property type="entry name" value="ABC_TroCD"/>
</dbReference>
<dbReference type="GO" id="GO:0043190">
    <property type="term" value="C:ATP-binding cassette (ABC) transporter complex"/>
    <property type="evidence" value="ECO:0007669"/>
    <property type="project" value="InterPro"/>
</dbReference>
<sequence>MIELILDPFKYDFMIRSLITAFASGAMLSILGPFAINRNMGFMADAMAHATLPIIAVGVFLGFSISELGVPAAILIAIFLGLIIKNTNVGEDTAIGIIFSSFFALGFVLISLLNVTVNLEDLLFGQILAVSTSDVYIVVSLLLTVFTVVIVYFKQLLFYSFDPIGAEVKGLNTTFLNYLFLILLSIAIVGSLQTVGIILVLSMLIIPAAAAKLVTDTFVTSIKVSVFFGIISSISGLYLSYFLNLPSGPSMSLVATGIFVLSFLFNKISKKGSLATVTVS</sequence>
<comment type="similarity">
    <text evidence="2 6">Belongs to the ABC-3 integral membrane protein family.</text>
</comment>
<evidence type="ECO:0000256" key="4">
    <source>
        <dbReference type="ARBA" id="ARBA00022989"/>
    </source>
</evidence>
<evidence type="ECO:0000256" key="6">
    <source>
        <dbReference type="RuleBase" id="RU003943"/>
    </source>
</evidence>
<feature type="transmembrane region" description="Helical" evidence="7">
    <location>
        <begin position="96"/>
        <end position="115"/>
    </location>
</feature>
<dbReference type="InterPro" id="IPR037294">
    <property type="entry name" value="ABC_BtuC-like"/>
</dbReference>
<reference evidence="8" key="1">
    <citation type="journal article" date="2013" name="Sci. Rep.">
        <title>Metagenomics uncovers a new group of low GC and ultra-small marine Actinobacteria.</title>
        <authorList>
            <person name="Ghai R."/>
            <person name="Mizuno C.M."/>
            <person name="Picazo A."/>
            <person name="Camacho A."/>
            <person name="Rodriguez-Valera F."/>
        </authorList>
    </citation>
    <scope>NUCLEOTIDE SEQUENCE</scope>
</reference>
<evidence type="ECO:0000256" key="7">
    <source>
        <dbReference type="SAM" id="Phobius"/>
    </source>
</evidence>
<evidence type="ECO:0000313" key="8">
    <source>
        <dbReference type="EMBL" id="AGQ19030.1"/>
    </source>
</evidence>
<dbReference type="PANTHER" id="PTHR30477">
    <property type="entry name" value="ABC-TRANSPORTER METAL-BINDING PROTEIN"/>
    <property type="match status" value="1"/>
</dbReference>
<name>S5DQA4_9ACTN</name>
<feature type="transmembrane region" description="Helical" evidence="7">
    <location>
        <begin position="13"/>
        <end position="35"/>
    </location>
</feature>
<feature type="transmembrane region" description="Helical" evidence="7">
    <location>
        <begin position="42"/>
        <end position="62"/>
    </location>
</feature>
<dbReference type="Pfam" id="PF00950">
    <property type="entry name" value="ABC-3"/>
    <property type="match status" value="1"/>
</dbReference>
<accession>S5DQA4</accession>
<evidence type="ECO:0000256" key="5">
    <source>
        <dbReference type="ARBA" id="ARBA00023136"/>
    </source>
</evidence>
<comment type="subcellular location">
    <subcellularLocation>
        <location evidence="6">Cell membrane</location>
        <topology evidence="6">Multi-pass membrane protein</topology>
    </subcellularLocation>
    <subcellularLocation>
        <location evidence="1">Membrane</location>
        <topology evidence="1">Multi-pass membrane protein</topology>
    </subcellularLocation>
</comment>
<dbReference type="PANTHER" id="PTHR30477:SF13">
    <property type="entry name" value="IRON TRANSPORT SYSTEM MEMBRANE PROTEIN HI_0360-RELATED"/>
    <property type="match status" value="1"/>
</dbReference>
<dbReference type="AlphaFoldDB" id="S5DQA4"/>
<protein>
    <submittedName>
        <fullName evidence="8">ABC-type Mn2+/Zn2+ transport systems, permease component</fullName>
    </submittedName>
</protein>
<evidence type="ECO:0000256" key="3">
    <source>
        <dbReference type="ARBA" id="ARBA00022692"/>
    </source>
</evidence>
<dbReference type="CDD" id="cd06550">
    <property type="entry name" value="TM_ABC_iron-siderophores_like"/>
    <property type="match status" value="1"/>
</dbReference>
<proteinExistence type="inferred from homology"/>
<dbReference type="SUPFAM" id="SSF81345">
    <property type="entry name" value="ABC transporter involved in vitamin B12 uptake, BtuC"/>
    <property type="match status" value="1"/>
</dbReference>
<dbReference type="Gene3D" id="1.10.3470.10">
    <property type="entry name" value="ABC transporter involved in vitamin B12 uptake, BtuC"/>
    <property type="match status" value="1"/>
</dbReference>
<feature type="transmembrane region" description="Helical" evidence="7">
    <location>
        <begin position="135"/>
        <end position="159"/>
    </location>
</feature>
<keyword evidence="6" id="KW-0813">Transport</keyword>
<feature type="transmembrane region" description="Helical" evidence="7">
    <location>
        <begin position="226"/>
        <end position="243"/>
    </location>
</feature>
<organism evidence="8">
    <name type="scientific">Candidatus Actinomarina minuta</name>
    <dbReference type="NCBI Taxonomy" id="1389454"/>
    <lineage>
        <taxon>Bacteria</taxon>
        <taxon>Bacillati</taxon>
        <taxon>Actinomycetota</taxon>
        <taxon>Actinomycetes</taxon>
        <taxon>Candidatus Actinomarinidae</taxon>
        <taxon>Candidatus Actinomarinales</taxon>
        <taxon>Candidatus Actinomarineae</taxon>
        <taxon>Candidatus Actinomarinaceae</taxon>
        <taxon>Candidatus Actinomarina</taxon>
    </lineage>
</organism>
<keyword evidence="5 7" id="KW-0472">Membrane</keyword>
<evidence type="ECO:0000256" key="1">
    <source>
        <dbReference type="ARBA" id="ARBA00004141"/>
    </source>
</evidence>
<feature type="transmembrane region" description="Helical" evidence="7">
    <location>
        <begin position="249"/>
        <end position="265"/>
    </location>
</feature>
<dbReference type="GO" id="GO:0055085">
    <property type="term" value="P:transmembrane transport"/>
    <property type="evidence" value="ECO:0007669"/>
    <property type="project" value="InterPro"/>
</dbReference>